<gene>
    <name evidence="1" type="ORF">UFOVP450_135</name>
</gene>
<accession>A0A6J5MB07</accession>
<organism evidence="1">
    <name type="scientific">uncultured Caudovirales phage</name>
    <dbReference type="NCBI Taxonomy" id="2100421"/>
    <lineage>
        <taxon>Viruses</taxon>
        <taxon>Duplodnaviria</taxon>
        <taxon>Heunggongvirae</taxon>
        <taxon>Uroviricota</taxon>
        <taxon>Caudoviricetes</taxon>
        <taxon>Peduoviridae</taxon>
        <taxon>Maltschvirus</taxon>
        <taxon>Maltschvirus maltsch</taxon>
    </lineage>
</organism>
<sequence>MSCFQSLVGNKFMADAPFEILKAKRLLVHDHPVFGGEFKHTFDKNQNQQAYYQVGNSLGFFQELYNIDVHSRRLYYLQYDRFLMIACRNKRLIDSAIRAGMNVNGDVPIYRTKHTIRKVGIHTVLFNTNFTIPPVSPN</sequence>
<name>A0A6J5MB07_9CAUD</name>
<protein>
    <submittedName>
        <fullName evidence="1">Uncharacterized protein</fullName>
    </submittedName>
</protein>
<evidence type="ECO:0000313" key="1">
    <source>
        <dbReference type="EMBL" id="CAB4143422.1"/>
    </source>
</evidence>
<reference evidence="1" key="1">
    <citation type="submission" date="2020-04" db="EMBL/GenBank/DDBJ databases">
        <authorList>
            <person name="Chiriac C."/>
            <person name="Salcher M."/>
            <person name="Ghai R."/>
            <person name="Kavagutti S V."/>
        </authorList>
    </citation>
    <scope>NUCLEOTIDE SEQUENCE</scope>
</reference>
<dbReference type="EMBL" id="LR796421">
    <property type="protein sequence ID" value="CAB4143422.1"/>
    <property type="molecule type" value="Genomic_DNA"/>
</dbReference>
<proteinExistence type="predicted"/>